<keyword evidence="4" id="KW-1185">Reference proteome</keyword>
<dbReference type="Gene3D" id="3.90.1410.10">
    <property type="entry name" value="set domain protein methyltransferase, domain 1"/>
    <property type="match status" value="1"/>
</dbReference>
<evidence type="ECO:0000313" key="3">
    <source>
        <dbReference type="EMBL" id="GLI65221.1"/>
    </source>
</evidence>
<gene>
    <name evidence="3" type="ORF">VaNZ11_008702</name>
</gene>
<evidence type="ECO:0000259" key="2">
    <source>
        <dbReference type="PROSITE" id="PS50280"/>
    </source>
</evidence>
<evidence type="ECO:0000256" key="1">
    <source>
        <dbReference type="SAM" id="MobiDB-lite"/>
    </source>
</evidence>
<reference evidence="3 4" key="1">
    <citation type="journal article" date="2023" name="IScience">
        <title>Expanded male sex-determining region conserved during the evolution of homothallism in the green alga Volvox.</title>
        <authorList>
            <person name="Yamamoto K."/>
            <person name="Matsuzaki R."/>
            <person name="Mahakham W."/>
            <person name="Heman W."/>
            <person name="Sekimoto H."/>
            <person name="Kawachi M."/>
            <person name="Minakuchi Y."/>
            <person name="Toyoda A."/>
            <person name="Nozaki H."/>
        </authorList>
    </citation>
    <scope>NUCLEOTIDE SEQUENCE [LARGE SCALE GENOMIC DNA]</scope>
    <source>
        <strain evidence="3 4">NIES-4468</strain>
    </source>
</reference>
<comment type="caution">
    <text evidence="3">The sequence shown here is derived from an EMBL/GenBank/DDBJ whole genome shotgun (WGS) entry which is preliminary data.</text>
</comment>
<dbReference type="PANTHER" id="PTHR13271:SF140">
    <property type="entry name" value="SET DOMAIN-CONTAINING PROTEIN"/>
    <property type="match status" value="1"/>
</dbReference>
<evidence type="ECO:0000313" key="4">
    <source>
        <dbReference type="Proteomes" id="UP001165090"/>
    </source>
</evidence>
<dbReference type="Proteomes" id="UP001165090">
    <property type="component" value="Unassembled WGS sequence"/>
</dbReference>
<protein>
    <recommendedName>
        <fullName evidence="2">SET domain-containing protein</fullName>
    </recommendedName>
</protein>
<dbReference type="CDD" id="cd10527">
    <property type="entry name" value="SET_LSMT"/>
    <property type="match status" value="1"/>
</dbReference>
<accession>A0ABQ5S5W2</accession>
<dbReference type="EMBL" id="BSDZ01000023">
    <property type="protein sequence ID" value="GLI65221.1"/>
    <property type="molecule type" value="Genomic_DNA"/>
</dbReference>
<dbReference type="PANTHER" id="PTHR13271">
    <property type="entry name" value="UNCHARACTERIZED PUTATIVE METHYLTRANSFERASE"/>
    <property type="match status" value="1"/>
</dbReference>
<dbReference type="InterPro" id="IPR001214">
    <property type="entry name" value="SET_dom"/>
</dbReference>
<sequence>MSTFVRLGLVAFSAGVAALVVALVMPYTDPRSLAALANHPIGAKVLNLSTSALHSFARLLEGVSPSASVPSLHHYHPLSANDSKAAQTATSRGAIASRDLDWADQRVWQLQQSQVTSPFYTEDELSRLLHWCGRSSSTNHDIGSPAVNYSRVVSSTATMLGREAPSSEEMAVNARFDRLARWVAASGGDASKVQLGVDGDGLRGLHANCSIGAGEVVLAVPLKVGLSAATFRAAQVLAGPTSAWRSFESADVFLDALVVSYEVAVHGDRSPWADYLCLLPRSYEGLPVHISDPWVASLLSELPALRRLVAKRRAQLALFANDLARPALMALPGGRSAMLRLARSRGDSAAEGSGGRDLWLPLWHWAYAAVKTRSVTLAAEDVRHGDGGDTLPGGQLPLRLPHSMLDWVQEYGMLLPILDMANHAFEGRGANVAYQLLPDASGTGLAAALVALRPLSPGQPLLFDYVSSAELEEGPACLERWLLEYGFVPNTADSDPARDCDTFEVTATDIARAVARTATSEPLAGTALTEMAVTLEHQIAERLSRRAMDGLPARLEIHVRQPYEDQQSGTQDHVAQRWAVLQWLKAALWDTAHEDGRAPESGSESKQPGNGARDCTYTGKGEEQHGGRTGFSLDLVNPRNVLKTLLQGRLEQLGELEHRAIEGTNGAPCTAAAEVGKRAGACASTLSGASRNEKLRRGLLAVAAAGRRAVQRALDQELKRQQTYGIF</sequence>
<dbReference type="InterPro" id="IPR046341">
    <property type="entry name" value="SET_dom_sf"/>
</dbReference>
<dbReference type="InterPro" id="IPR050600">
    <property type="entry name" value="SETD3_SETD6_MTase"/>
</dbReference>
<feature type="domain" description="SET" evidence="2">
    <location>
        <begin position="191"/>
        <end position="466"/>
    </location>
</feature>
<dbReference type="PROSITE" id="PS50280">
    <property type="entry name" value="SET"/>
    <property type="match status" value="1"/>
</dbReference>
<dbReference type="SUPFAM" id="SSF82199">
    <property type="entry name" value="SET domain"/>
    <property type="match status" value="1"/>
</dbReference>
<feature type="region of interest" description="Disordered" evidence="1">
    <location>
        <begin position="594"/>
        <end position="632"/>
    </location>
</feature>
<proteinExistence type="predicted"/>
<organism evidence="3 4">
    <name type="scientific">Volvox africanus</name>
    <dbReference type="NCBI Taxonomy" id="51714"/>
    <lineage>
        <taxon>Eukaryota</taxon>
        <taxon>Viridiplantae</taxon>
        <taxon>Chlorophyta</taxon>
        <taxon>core chlorophytes</taxon>
        <taxon>Chlorophyceae</taxon>
        <taxon>CS clade</taxon>
        <taxon>Chlamydomonadales</taxon>
        <taxon>Volvocaceae</taxon>
        <taxon>Volvox</taxon>
    </lineage>
</organism>
<name>A0ABQ5S5W2_9CHLO</name>